<gene>
    <name evidence="4" type="ORF">B0T20DRAFT_511279</name>
</gene>
<dbReference type="EMBL" id="JAUTDP010000015">
    <property type="protein sequence ID" value="KAK3388624.1"/>
    <property type="molecule type" value="Genomic_DNA"/>
</dbReference>
<reference evidence="4" key="2">
    <citation type="submission" date="2023-07" db="EMBL/GenBank/DDBJ databases">
        <authorList>
            <consortium name="Lawrence Berkeley National Laboratory"/>
            <person name="Haridas S."/>
            <person name="Hensen N."/>
            <person name="Bonometti L."/>
            <person name="Westerberg I."/>
            <person name="Brannstrom I.O."/>
            <person name="Guillou S."/>
            <person name="Cros-Aarteil S."/>
            <person name="Calhoun S."/>
            <person name="Kuo A."/>
            <person name="Mondo S."/>
            <person name="Pangilinan J."/>
            <person name="Riley R."/>
            <person name="LaButti K."/>
            <person name="Andreopoulos B."/>
            <person name="Lipzen A."/>
            <person name="Chen C."/>
            <person name="Yanf M."/>
            <person name="Daum C."/>
            <person name="Ng V."/>
            <person name="Clum A."/>
            <person name="Steindorff A."/>
            <person name="Ohm R."/>
            <person name="Martin F."/>
            <person name="Silar P."/>
            <person name="Natvig D."/>
            <person name="Lalanne C."/>
            <person name="Gautier V."/>
            <person name="Ament-velasquez S.L."/>
            <person name="Kruys A."/>
            <person name="Hutchinson M.I."/>
            <person name="Powell A.J."/>
            <person name="Barry K."/>
            <person name="Miller A.N."/>
            <person name="Grigoriev I.V."/>
            <person name="Debuchy R."/>
            <person name="Gladieux P."/>
            <person name="Thoren M.H."/>
            <person name="Johannesson H."/>
        </authorList>
    </citation>
    <scope>NUCLEOTIDE SEQUENCE</scope>
    <source>
        <strain evidence="4">FGSC 1904</strain>
    </source>
</reference>
<feature type="region of interest" description="Disordered" evidence="1">
    <location>
        <begin position="227"/>
        <end position="250"/>
    </location>
</feature>
<dbReference type="Gene3D" id="3.40.50.1820">
    <property type="entry name" value="alpha/beta hydrolase"/>
    <property type="match status" value="1"/>
</dbReference>
<keyword evidence="5" id="KW-1185">Reference proteome</keyword>
<reference evidence="4" key="1">
    <citation type="journal article" date="2023" name="Mol. Phylogenet. Evol.">
        <title>Genome-scale phylogeny and comparative genomics of the fungal order Sordariales.</title>
        <authorList>
            <person name="Hensen N."/>
            <person name="Bonometti L."/>
            <person name="Westerberg I."/>
            <person name="Brannstrom I.O."/>
            <person name="Guillou S."/>
            <person name="Cros-Aarteil S."/>
            <person name="Calhoun S."/>
            <person name="Haridas S."/>
            <person name="Kuo A."/>
            <person name="Mondo S."/>
            <person name="Pangilinan J."/>
            <person name="Riley R."/>
            <person name="LaButti K."/>
            <person name="Andreopoulos B."/>
            <person name="Lipzen A."/>
            <person name="Chen C."/>
            <person name="Yan M."/>
            <person name="Daum C."/>
            <person name="Ng V."/>
            <person name="Clum A."/>
            <person name="Steindorff A."/>
            <person name="Ohm R.A."/>
            <person name="Martin F."/>
            <person name="Silar P."/>
            <person name="Natvig D.O."/>
            <person name="Lalanne C."/>
            <person name="Gautier V."/>
            <person name="Ament-Velasquez S.L."/>
            <person name="Kruys A."/>
            <person name="Hutchinson M.I."/>
            <person name="Powell A.J."/>
            <person name="Barry K."/>
            <person name="Miller A.N."/>
            <person name="Grigoriev I.V."/>
            <person name="Debuchy R."/>
            <person name="Gladieux P."/>
            <person name="Hiltunen Thoren M."/>
            <person name="Johannesson H."/>
        </authorList>
    </citation>
    <scope>NUCLEOTIDE SEQUENCE</scope>
    <source>
        <strain evidence="4">FGSC 1904</strain>
    </source>
</reference>
<keyword evidence="2" id="KW-0812">Transmembrane</keyword>
<proteinExistence type="predicted"/>
<dbReference type="PANTHER" id="PTHR12277">
    <property type="entry name" value="ALPHA/BETA HYDROLASE DOMAIN-CONTAINING PROTEIN"/>
    <property type="match status" value="1"/>
</dbReference>
<name>A0AAE0NVZ8_SORBR</name>
<evidence type="ECO:0000313" key="4">
    <source>
        <dbReference type="EMBL" id="KAK3388624.1"/>
    </source>
</evidence>
<organism evidence="4 5">
    <name type="scientific">Sordaria brevicollis</name>
    <dbReference type="NCBI Taxonomy" id="83679"/>
    <lineage>
        <taxon>Eukaryota</taxon>
        <taxon>Fungi</taxon>
        <taxon>Dikarya</taxon>
        <taxon>Ascomycota</taxon>
        <taxon>Pezizomycotina</taxon>
        <taxon>Sordariomycetes</taxon>
        <taxon>Sordariomycetidae</taxon>
        <taxon>Sordariales</taxon>
        <taxon>Sordariaceae</taxon>
        <taxon>Sordaria</taxon>
    </lineage>
</organism>
<feature type="domain" description="AB hydrolase-1" evidence="3">
    <location>
        <begin position="131"/>
        <end position="297"/>
    </location>
</feature>
<comment type="caution">
    <text evidence="4">The sequence shown here is derived from an EMBL/GenBank/DDBJ whole genome shotgun (WGS) entry which is preliminary data.</text>
</comment>
<evidence type="ECO:0000256" key="2">
    <source>
        <dbReference type="SAM" id="Phobius"/>
    </source>
</evidence>
<evidence type="ECO:0000259" key="3">
    <source>
        <dbReference type="Pfam" id="PF12697"/>
    </source>
</evidence>
<keyword evidence="2" id="KW-0472">Membrane</keyword>
<dbReference type="GO" id="GO:0016787">
    <property type="term" value="F:hydrolase activity"/>
    <property type="evidence" value="ECO:0007669"/>
    <property type="project" value="UniProtKB-KW"/>
</dbReference>
<sequence>MTSSAAYLVPALAVGVPVGVYALFLGLVSIPYVQRFAVYAHKVNTLWWPPHNPNRPERWGFAKNQVTPFTLKTIDNQTLYAWHILPLGLYAKHEAALAAQDRSSSGGFVSDITSSLNFKLLRNDPEARLVLYFHGNAGHITQSIRPRSFHALTSVSSKIHILAIDYRGFGLSTGSPTEDGLILDARAAVDWATHVAGIPPERIVLLGHSLGTAVATVAAEFYSCGTTSTSGPYSDNGPRNTTNDATNTRDRSQKPLEFAGLILIAAFSSLPTMLSGYSIAGWLPVLRPLTYWPWLLRKVMSRIVDKWQSDQRLTALTKFAKSRGRKFNLTLIHARNDWDIPCHEDDKLFRGAVKGLVEAELGVGIDYGGSDGLEDETEEERERIKRAEERDVERAVETVLREEKGKRTAERWMGDGSKKEKERGFVTTWYDEGVTIRQELFPYGGHNNIMFYSPVPLAVMRAFGLVDEPESRLN</sequence>
<keyword evidence="2" id="KW-1133">Transmembrane helix</keyword>
<dbReference type="InterPro" id="IPR000073">
    <property type="entry name" value="AB_hydrolase_1"/>
</dbReference>
<protein>
    <submittedName>
        <fullName evidence="4">Alpha/Beta hydrolase protein</fullName>
    </submittedName>
</protein>
<dbReference type="AlphaFoldDB" id="A0AAE0NVZ8"/>
<dbReference type="PANTHER" id="PTHR12277:SF81">
    <property type="entry name" value="PROTEIN ABHD13"/>
    <property type="match status" value="1"/>
</dbReference>
<dbReference type="Proteomes" id="UP001281003">
    <property type="component" value="Unassembled WGS sequence"/>
</dbReference>
<dbReference type="SUPFAM" id="SSF53474">
    <property type="entry name" value="alpha/beta-Hydrolases"/>
    <property type="match status" value="1"/>
</dbReference>
<evidence type="ECO:0000313" key="5">
    <source>
        <dbReference type="Proteomes" id="UP001281003"/>
    </source>
</evidence>
<keyword evidence="4" id="KW-0378">Hydrolase</keyword>
<dbReference type="Pfam" id="PF12697">
    <property type="entry name" value="Abhydrolase_6"/>
    <property type="match status" value="1"/>
</dbReference>
<feature type="transmembrane region" description="Helical" evidence="2">
    <location>
        <begin position="258"/>
        <end position="283"/>
    </location>
</feature>
<feature type="transmembrane region" description="Helical" evidence="2">
    <location>
        <begin position="6"/>
        <end position="33"/>
    </location>
</feature>
<evidence type="ECO:0000256" key="1">
    <source>
        <dbReference type="SAM" id="MobiDB-lite"/>
    </source>
</evidence>
<accession>A0AAE0NVZ8</accession>
<dbReference type="InterPro" id="IPR029058">
    <property type="entry name" value="AB_hydrolase_fold"/>
</dbReference>